<dbReference type="InterPro" id="IPR003793">
    <property type="entry name" value="UPF0166"/>
</dbReference>
<dbReference type="EMBL" id="SAUY01000067">
    <property type="protein sequence ID" value="RWR25501.1"/>
    <property type="molecule type" value="Genomic_DNA"/>
</dbReference>
<comment type="caution">
    <text evidence="2">The sequence shown here is derived from an EMBL/GenBank/DDBJ whole genome shotgun (WGS) entry which is preliminary data.</text>
</comment>
<organism evidence="2 3">
    <name type="scientific">Paenirhodobacter populi</name>
    <dbReference type="NCBI Taxonomy" id="2306993"/>
    <lineage>
        <taxon>Bacteria</taxon>
        <taxon>Pseudomonadati</taxon>
        <taxon>Pseudomonadota</taxon>
        <taxon>Alphaproteobacteria</taxon>
        <taxon>Rhodobacterales</taxon>
        <taxon>Rhodobacter group</taxon>
        <taxon>Paenirhodobacter</taxon>
    </lineage>
</organism>
<reference evidence="2 3" key="2">
    <citation type="submission" date="2019-01" db="EMBL/GenBank/DDBJ databases">
        <authorList>
            <person name="Li Y."/>
        </authorList>
    </citation>
    <scope>NUCLEOTIDE SEQUENCE [LARGE SCALE GENOMIC DNA]</scope>
    <source>
        <strain evidence="2 3">07D10-4-3</strain>
    </source>
</reference>
<sequence>MQGFQITFYTQQDRVHDNTPLAHWLLEEAKRIGIRGATLSGSIEGLGHDGQTHSASWFDFSDQPIQLTLIVTADEAEKVFSRIAQERIKIFYMKIPVEFGTLGEEVR</sequence>
<accession>A0A443JYE1</accession>
<comment type="similarity">
    <text evidence="1">Belongs to the UPF0166 family.</text>
</comment>
<dbReference type="RefSeq" id="WP_128234170.1">
    <property type="nucleotide sequence ID" value="NZ_SAUY01000067.1"/>
</dbReference>
<dbReference type="SUPFAM" id="SSF54913">
    <property type="entry name" value="GlnB-like"/>
    <property type="match status" value="1"/>
</dbReference>
<protein>
    <submittedName>
        <fullName evidence="2">DUF190 domain-containing protein</fullName>
    </submittedName>
</protein>
<reference evidence="2 3" key="1">
    <citation type="submission" date="2019-01" db="EMBL/GenBank/DDBJ databases">
        <title>Sinorhodobacter populi sp. nov. isolated from the symptomatic bark tissue of Populus euramericana canker.</title>
        <authorList>
            <person name="Xu G."/>
        </authorList>
    </citation>
    <scope>NUCLEOTIDE SEQUENCE [LARGE SCALE GENOMIC DNA]</scope>
    <source>
        <strain evidence="2 3">07D10-4-3</strain>
    </source>
</reference>
<name>A0A443JYE1_9RHOB</name>
<dbReference type="AlphaFoldDB" id="A0A443JYE1"/>
<evidence type="ECO:0000256" key="1">
    <source>
        <dbReference type="ARBA" id="ARBA00010554"/>
    </source>
</evidence>
<evidence type="ECO:0000313" key="3">
    <source>
        <dbReference type="Proteomes" id="UP000284451"/>
    </source>
</evidence>
<dbReference type="Pfam" id="PF02641">
    <property type="entry name" value="DUF190"/>
    <property type="match status" value="1"/>
</dbReference>
<proteinExistence type="inferred from homology"/>
<dbReference type="Gene3D" id="3.30.70.120">
    <property type="match status" value="1"/>
</dbReference>
<gene>
    <name evidence="2" type="ORF">D2T29_21955</name>
</gene>
<evidence type="ECO:0000313" key="2">
    <source>
        <dbReference type="EMBL" id="RWR25501.1"/>
    </source>
</evidence>
<dbReference type="InterPro" id="IPR011322">
    <property type="entry name" value="N-reg_PII-like_a/b"/>
</dbReference>
<dbReference type="Proteomes" id="UP000284451">
    <property type="component" value="Unassembled WGS sequence"/>
</dbReference>
<dbReference type="InterPro" id="IPR015867">
    <property type="entry name" value="N-reg_PII/ATP_PRibTrfase_C"/>
</dbReference>